<evidence type="ECO:0000313" key="3">
    <source>
        <dbReference type="Proteomes" id="UP000006727"/>
    </source>
</evidence>
<dbReference type="PaxDb" id="3218-PP1S50_75V6.1"/>
<dbReference type="Gramene" id="Pp3c25_9090V3.1">
    <property type="protein sequence ID" value="Pp3c25_9090V3.1"/>
    <property type="gene ID" value="Pp3c25_9090"/>
</dbReference>
<dbReference type="InParanoid" id="A0A2K1IEB8"/>
<dbReference type="Proteomes" id="UP000006727">
    <property type="component" value="Chromosome 25"/>
</dbReference>
<proteinExistence type="predicted"/>
<organism evidence="1">
    <name type="scientific">Physcomitrium patens</name>
    <name type="common">Spreading-leaved earth moss</name>
    <name type="synonym">Physcomitrella patens</name>
    <dbReference type="NCBI Taxonomy" id="3218"/>
    <lineage>
        <taxon>Eukaryota</taxon>
        <taxon>Viridiplantae</taxon>
        <taxon>Streptophyta</taxon>
        <taxon>Embryophyta</taxon>
        <taxon>Bryophyta</taxon>
        <taxon>Bryophytina</taxon>
        <taxon>Bryopsida</taxon>
        <taxon>Funariidae</taxon>
        <taxon>Funariales</taxon>
        <taxon>Funariaceae</taxon>
        <taxon>Physcomitrium</taxon>
    </lineage>
</organism>
<evidence type="ECO:0000313" key="2">
    <source>
        <dbReference type="EnsemblPlants" id="Pp3c25_9090V3.1"/>
    </source>
</evidence>
<dbReference type="EMBL" id="ABEU02000025">
    <property type="protein sequence ID" value="PNR27617.1"/>
    <property type="molecule type" value="Genomic_DNA"/>
</dbReference>
<dbReference type="PANTHER" id="PTHR47057:SF1">
    <property type="entry name" value="AFADIN_ALPHA-ACTININ-BINDING PROTEIN"/>
    <property type="match status" value="1"/>
</dbReference>
<protein>
    <submittedName>
        <fullName evidence="1 2">Uncharacterized protein</fullName>
    </submittedName>
</protein>
<keyword evidence="3" id="KW-1185">Reference proteome</keyword>
<dbReference type="EnsemblPlants" id="Pp3c25_9090V3.1">
    <property type="protein sequence ID" value="Pp3c25_9090V3.1"/>
    <property type="gene ID" value="Pp3c25_9090"/>
</dbReference>
<dbReference type="PANTHER" id="PTHR47057">
    <property type="entry name" value="AFADIN/ALPHA-ACTININ-BINDING"/>
    <property type="match status" value="1"/>
</dbReference>
<reference evidence="1 3" key="2">
    <citation type="journal article" date="2018" name="Plant J.">
        <title>The Physcomitrella patens chromosome-scale assembly reveals moss genome structure and evolution.</title>
        <authorList>
            <person name="Lang D."/>
            <person name="Ullrich K.K."/>
            <person name="Murat F."/>
            <person name="Fuchs J."/>
            <person name="Jenkins J."/>
            <person name="Haas F.B."/>
            <person name="Piednoel M."/>
            <person name="Gundlach H."/>
            <person name="Van Bel M."/>
            <person name="Meyberg R."/>
            <person name="Vives C."/>
            <person name="Morata J."/>
            <person name="Symeonidi A."/>
            <person name="Hiss M."/>
            <person name="Muchero W."/>
            <person name="Kamisugi Y."/>
            <person name="Saleh O."/>
            <person name="Blanc G."/>
            <person name="Decker E.L."/>
            <person name="van Gessel N."/>
            <person name="Grimwood J."/>
            <person name="Hayes R.D."/>
            <person name="Graham S.W."/>
            <person name="Gunter L.E."/>
            <person name="McDaniel S.F."/>
            <person name="Hoernstein S.N.W."/>
            <person name="Larsson A."/>
            <person name="Li F.W."/>
            <person name="Perroud P.F."/>
            <person name="Phillips J."/>
            <person name="Ranjan P."/>
            <person name="Rokshar D.S."/>
            <person name="Rothfels C.J."/>
            <person name="Schneider L."/>
            <person name="Shu S."/>
            <person name="Stevenson D.W."/>
            <person name="Thummler F."/>
            <person name="Tillich M."/>
            <person name="Villarreal Aguilar J.C."/>
            <person name="Widiez T."/>
            <person name="Wong G.K."/>
            <person name="Wymore A."/>
            <person name="Zhang Y."/>
            <person name="Zimmer A.D."/>
            <person name="Quatrano R.S."/>
            <person name="Mayer K.F.X."/>
            <person name="Goodstein D."/>
            <person name="Casacuberta J.M."/>
            <person name="Vandepoele K."/>
            <person name="Reski R."/>
            <person name="Cuming A.C."/>
            <person name="Tuskan G.A."/>
            <person name="Maumus F."/>
            <person name="Salse J."/>
            <person name="Schmutz J."/>
            <person name="Rensing S.A."/>
        </authorList>
    </citation>
    <scope>NUCLEOTIDE SEQUENCE [LARGE SCALE GENOMIC DNA]</scope>
    <source>
        <strain evidence="2 3">cv. Gransden 2004</strain>
    </source>
</reference>
<name>A0A2K1IEB8_PHYPA</name>
<dbReference type="STRING" id="3218.A0A2K1IEB8"/>
<evidence type="ECO:0000313" key="1">
    <source>
        <dbReference type="EMBL" id="PNR27617.1"/>
    </source>
</evidence>
<dbReference type="AlphaFoldDB" id="A0A2K1IEB8"/>
<reference evidence="1 3" key="1">
    <citation type="journal article" date="2008" name="Science">
        <title>The Physcomitrella genome reveals evolutionary insights into the conquest of land by plants.</title>
        <authorList>
            <person name="Rensing S."/>
            <person name="Lang D."/>
            <person name="Zimmer A."/>
            <person name="Terry A."/>
            <person name="Salamov A."/>
            <person name="Shapiro H."/>
            <person name="Nishiyama T."/>
            <person name="Perroud P.-F."/>
            <person name="Lindquist E."/>
            <person name="Kamisugi Y."/>
            <person name="Tanahashi T."/>
            <person name="Sakakibara K."/>
            <person name="Fujita T."/>
            <person name="Oishi K."/>
            <person name="Shin-I T."/>
            <person name="Kuroki Y."/>
            <person name="Toyoda A."/>
            <person name="Suzuki Y."/>
            <person name="Hashimoto A."/>
            <person name="Yamaguchi K."/>
            <person name="Sugano A."/>
            <person name="Kohara Y."/>
            <person name="Fujiyama A."/>
            <person name="Anterola A."/>
            <person name="Aoki S."/>
            <person name="Ashton N."/>
            <person name="Barbazuk W.B."/>
            <person name="Barker E."/>
            <person name="Bennetzen J."/>
            <person name="Bezanilla M."/>
            <person name="Blankenship R."/>
            <person name="Cho S.H."/>
            <person name="Dutcher S."/>
            <person name="Estelle M."/>
            <person name="Fawcett J.A."/>
            <person name="Gundlach H."/>
            <person name="Hanada K."/>
            <person name="Heyl A."/>
            <person name="Hicks K.A."/>
            <person name="Hugh J."/>
            <person name="Lohr M."/>
            <person name="Mayer K."/>
            <person name="Melkozernov A."/>
            <person name="Murata T."/>
            <person name="Nelson D."/>
            <person name="Pils B."/>
            <person name="Prigge M."/>
            <person name="Reiss B."/>
            <person name="Renner T."/>
            <person name="Rombauts S."/>
            <person name="Rushton P."/>
            <person name="Sanderfoot A."/>
            <person name="Schween G."/>
            <person name="Shiu S.-H."/>
            <person name="Stueber K."/>
            <person name="Theodoulou F.L."/>
            <person name="Tu H."/>
            <person name="Van de Peer Y."/>
            <person name="Verrier P.J."/>
            <person name="Waters E."/>
            <person name="Wood A."/>
            <person name="Yang L."/>
            <person name="Cove D."/>
            <person name="Cuming A."/>
            <person name="Hasebe M."/>
            <person name="Lucas S."/>
            <person name="Mishler D.B."/>
            <person name="Reski R."/>
            <person name="Grigoriev I."/>
            <person name="Quatrano R.S."/>
            <person name="Boore J.L."/>
        </authorList>
    </citation>
    <scope>NUCLEOTIDE SEQUENCE [LARGE SCALE GENOMIC DNA]</scope>
    <source>
        <strain evidence="2 3">cv. Gransden 2004</strain>
    </source>
</reference>
<sequence>MWKPLESGQLILLKFQQKHELKKKEKEYKKLQKEGRKRGTWNFKKADGDVCKISVDAYENKDQELVAENTDLRALLGSMQVLLRAVYTQLKLGK</sequence>
<gene>
    <name evidence="1" type="ORF">PHYPA_029769</name>
</gene>
<reference evidence="2" key="3">
    <citation type="submission" date="2020-12" db="UniProtKB">
        <authorList>
            <consortium name="EnsemblPlants"/>
        </authorList>
    </citation>
    <scope>IDENTIFICATION</scope>
</reference>
<accession>A0A2K1IEB8</accession>